<evidence type="ECO:0000313" key="1">
    <source>
        <dbReference type="EMBL" id="CAG8520000.1"/>
    </source>
</evidence>
<keyword evidence="2" id="KW-1185">Reference proteome</keyword>
<accession>A0ACA9LAT9</accession>
<organism evidence="1 2">
    <name type="scientific">Cetraspora pellucida</name>
    <dbReference type="NCBI Taxonomy" id="1433469"/>
    <lineage>
        <taxon>Eukaryota</taxon>
        <taxon>Fungi</taxon>
        <taxon>Fungi incertae sedis</taxon>
        <taxon>Mucoromycota</taxon>
        <taxon>Glomeromycotina</taxon>
        <taxon>Glomeromycetes</taxon>
        <taxon>Diversisporales</taxon>
        <taxon>Gigasporaceae</taxon>
        <taxon>Cetraspora</taxon>
    </lineage>
</organism>
<sequence>MSCNSEAPKLDPENNSANYLKNSHNNENTIYNILSIDGGGIRGVLPALWLSEIEYRTHRLISHLFNMMTGTSIGGIITAGLSAPQFKPAPTFFPPYEIGNKTFIDGGIYLNNPASTAYSEAIKYNVTEKNISVLSLVLLEEPIELDDHKCIPDLLELGYQYIEELDSSDENPINKLVESFDSVL</sequence>
<name>A0ACA9LAT9_9GLOM</name>
<reference evidence="1" key="1">
    <citation type="submission" date="2021-06" db="EMBL/GenBank/DDBJ databases">
        <authorList>
            <person name="Kallberg Y."/>
            <person name="Tangrot J."/>
            <person name="Rosling A."/>
        </authorList>
    </citation>
    <scope>NUCLEOTIDE SEQUENCE</scope>
    <source>
        <strain evidence="1">28 12/20/2015</strain>
    </source>
</reference>
<evidence type="ECO:0000313" key="2">
    <source>
        <dbReference type="Proteomes" id="UP000789366"/>
    </source>
</evidence>
<proteinExistence type="predicted"/>
<dbReference type="Proteomes" id="UP000789366">
    <property type="component" value="Unassembled WGS sequence"/>
</dbReference>
<protein>
    <submittedName>
        <fullName evidence="1">18224_t:CDS:1</fullName>
    </submittedName>
</protein>
<comment type="caution">
    <text evidence="1">The sequence shown here is derived from an EMBL/GenBank/DDBJ whole genome shotgun (WGS) entry which is preliminary data.</text>
</comment>
<gene>
    <name evidence="1" type="ORF">SPELUC_LOCUS3887</name>
</gene>
<dbReference type="EMBL" id="CAJVPW010003167">
    <property type="protein sequence ID" value="CAG8520000.1"/>
    <property type="molecule type" value="Genomic_DNA"/>
</dbReference>